<dbReference type="Proteomes" id="UP000391834">
    <property type="component" value="Unassembled WGS sequence"/>
</dbReference>
<keyword evidence="3 8" id="KW-0378">Hydrolase</keyword>
<accession>A0A5M4B0T0</accession>
<dbReference type="InterPro" id="IPR052176">
    <property type="entry name" value="Glycosyl_Hydrlase_43_Enz"/>
</dbReference>
<feature type="active site" description="Proton donor" evidence="6">
    <location>
        <position position="211"/>
    </location>
</feature>
<protein>
    <recommendedName>
        <fullName evidence="11">Glycoside hydrolase</fullName>
    </recommendedName>
</protein>
<evidence type="ECO:0008006" key="11">
    <source>
        <dbReference type="Google" id="ProtNLM"/>
    </source>
</evidence>
<dbReference type="CDD" id="cd18618">
    <property type="entry name" value="GH43_Xsa43E-like"/>
    <property type="match status" value="1"/>
</dbReference>
<proteinExistence type="inferred from homology"/>
<organism evidence="9 10">
    <name type="scientific">Prolixibacter bellariivorans</name>
    <dbReference type="NCBI Taxonomy" id="314319"/>
    <lineage>
        <taxon>Bacteria</taxon>
        <taxon>Pseudomonadati</taxon>
        <taxon>Bacteroidota</taxon>
        <taxon>Bacteroidia</taxon>
        <taxon>Marinilabiliales</taxon>
        <taxon>Prolixibacteraceae</taxon>
        <taxon>Prolixibacter</taxon>
    </lineage>
</organism>
<gene>
    <name evidence="9" type="ORF">PbJCM13498_24610</name>
</gene>
<dbReference type="RefSeq" id="WP_025864160.1">
    <property type="nucleotide sequence ID" value="NZ_BLAX01000001.1"/>
</dbReference>
<dbReference type="AlphaFoldDB" id="A0A5M4B0T0"/>
<dbReference type="OrthoDB" id="9763933at2"/>
<dbReference type="InterPro" id="IPR023296">
    <property type="entry name" value="Glyco_hydro_beta-prop_sf"/>
</dbReference>
<keyword evidence="2" id="KW-0858">Xylan degradation</keyword>
<keyword evidence="4" id="KW-0119">Carbohydrate metabolism</keyword>
<reference evidence="9 10" key="1">
    <citation type="submission" date="2019-10" db="EMBL/GenBank/DDBJ databases">
        <title>Prolixibacter strains distinguished by the presence of nitrate reductase genes were adept at nitrate-dependent anaerobic corrosion of metallic iron and carbon steel.</title>
        <authorList>
            <person name="Iino T."/>
            <person name="Shono N."/>
            <person name="Ito K."/>
            <person name="Nakamura R."/>
            <person name="Sueoka K."/>
            <person name="Harayama S."/>
            <person name="Ohkuma M."/>
        </authorList>
    </citation>
    <scope>NUCLEOTIDE SEQUENCE [LARGE SCALE GENOMIC DNA]</scope>
    <source>
        <strain evidence="9 10">JCM 13498</strain>
    </source>
</reference>
<sequence length="321" mass="36296">MKKQLKTYILILIAMVTVESGRAQNPIITKLFTADPAPMVYHDTVFLYTGHDTASVTATNYHMPDWHVFSSTDMVHWKDYGACLSPKNFSWATGDAYAAQCIYRNGKFYWYVATFHKKDKNSNGGAAIGVAVSDRPTGPFKDAIGKALITNEMTTDMKYGWDDIDPTVFIDDDGQAYLFWGNGSCKWIKLKDNMIEADGPIHTFKPKHYIEGPWVYKRKGLYYLVYAGAGTKPEMIEYCTAESPEGPWTYRGIIEGNVENSFTTHPGIIDYHGKTYFFYHNGALPTGGSYRRSICVDYMYYNPDGTIKKVIQTKKGVKPVK</sequence>
<dbReference type="InterPro" id="IPR006710">
    <property type="entry name" value="Glyco_hydro_43"/>
</dbReference>
<evidence type="ECO:0000256" key="4">
    <source>
        <dbReference type="ARBA" id="ARBA00023277"/>
    </source>
</evidence>
<keyword evidence="5 8" id="KW-0326">Glycosidase</keyword>
<dbReference type="GO" id="GO:0004553">
    <property type="term" value="F:hydrolase activity, hydrolyzing O-glycosyl compounds"/>
    <property type="evidence" value="ECO:0007669"/>
    <property type="project" value="InterPro"/>
</dbReference>
<evidence type="ECO:0000256" key="3">
    <source>
        <dbReference type="ARBA" id="ARBA00022801"/>
    </source>
</evidence>
<keyword evidence="2" id="KW-0624">Polysaccharide degradation</keyword>
<evidence type="ECO:0000256" key="7">
    <source>
        <dbReference type="PIRSR" id="PIRSR606710-2"/>
    </source>
</evidence>
<dbReference type="Gene3D" id="2.115.10.20">
    <property type="entry name" value="Glycosyl hydrolase domain, family 43"/>
    <property type="match status" value="1"/>
</dbReference>
<evidence type="ECO:0000256" key="2">
    <source>
        <dbReference type="ARBA" id="ARBA00022651"/>
    </source>
</evidence>
<dbReference type="PANTHER" id="PTHR43772:SF2">
    <property type="entry name" value="PUTATIVE (AFU_ORTHOLOGUE AFUA_2G04480)-RELATED"/>
    <property type="match status" value="1"/>
</dbReference>
<keyword evidence="10" id="KW-1185">Reference proteome</keyword>
<evidence type="ECO:0000313" key="9">
    <source>
        <dbReference type="EMBL" id="GET33598.1"/>
    </source>
</evidence>
<comment type="similarity">
    <text evidence="1 8">Belongs to the glycosyl hydrolase 43 family.</text>
</comment>
<dbReference type="Pfam" id="PF04616">
    <property type="entry name" value="Glyco_hydro_43"/>
    <property type="match status" value="1"/>
</dbReference>
<dbReference type="PANTHER" id="PTHR43772">
    <property type="entry name" value="ENDO-1,4-BETA-XYLANASE"/>
    <property type="match status" value="1"/>
</dbReference>
<evidence type="ECO:0000256" key="6">
    <source>
        <dbReference type="PIRSR" id="PIRSR606710-1"/>
    </source>
</evidence>
<evidence type="ECO:0000313" key="10">
    <source>
        <dbReference type="Proteomes" id="UP000391834"/>
    </source>
</evidence>
<dbReference type="GO" id="GO:0045493">
    <property type="term" value="P:xylan catabolic process"/>
    <property type="evidence" value="ECO:0007669"/>
    <property type="project" value="UniProtKB-KW"/>
</dbReference>
<evidence type="ECO:0000256" key="1">
    <source>
        <dbReference type="ARBA" id="ARBA00009865"/>
    </source>
</evidence>
<feature type="active site" description="Proton acceptor" evidence="6">
    <location>
        <position position="35"/>
    </location>
</feature>
<name>A0A5M4B0T0_9BACT</name>
<dbReference type="EMBL" id="BLAX01000001">
    <property type="protein sequence ID" value="GET33598.1"/>
    <property type="molecule type" value="Genomic_DNA"/>
</dbReference>
<evidence type="ECO:0000256" key="8">
    <source>
        <dbReference type="RuleBase" id="RU361187"/>
    </source>
</evidence>
<dbReference type="SUPFAM" id="SSF75005">
    <property type="entry name" value="Arabinanase/levansucrase/invertase"/>
    <property type="match status" value="1"/>
</dbReference>
<feature type="site" description="Important for catalytic activity, responsible for pKa modulation of the active site Glu and correct orientation of both the proton donor and substrate" evidence="7">
    <location>
        <position position="165"/>
    </location>
</feature>
<evidence type="ECO:0000256" key="5">
    <source>
        <dbReference type="ARBA" id="ARBA00023295"/>
    </source>
</evidence>
<comment type="caution">
    <text evidence="9">The sequence shown here is derived from an EMBL/GenBank/DDBJ whole genome shotgun (WGS) entry which is preliminary data.</text>
</comment>